<evidence type="ECO:0000256" key="8">
    <source>
        <dbReference type="ARBA" id="ARBA00022729"/>
    </source>
</evidence>
<dbReference type="SMART" id="SM00944">
    <property type="entry name" value="Pro-kuma_activ"/>
    <property type="match status" value="1"/>
</dbReference>
<dbReference type="GO" id="GO:0046872">
    <property type="term" value="F:metal ion binding"/>
    <property type="evidence" value="ECO:0007669"/>
    <property type="project" value="UniProtKB-UniRule"/>
</dbReference>
<proteinExistence type="predicted"/>
<dbReference type="GeneID" id="36326804"/>
<dbReference type="GO" id="GO:0006508">
    <property type="term" value="P:proteolysis"/>
    <property type="evidence" value="ECO:0007669"/>
    <property type="project" value="UniProtKB-KW"/>
</dbReference>
<evidence type="ECO:0000256" key="16">
    <source>
        <dbReference type="SAM" id="SignalP"/>
    </source>
</evidence>
<feature type="domain" description="Peptidase S53" evidence="17">
    <location>
        <begin position="192"/>
        <end position="550"/>
    </location>
</feature>
<dbReference type="SUPFAM" id="SSF52743">
    <property type="entry name" value="Subtilisin-like"/>
    <property type="match status" value="1"/>
</dbReference>
<feature type="active site" description="Charge relay system" evidence="15">
    <location>
        <position position="268"/>
    </location>
</feature>
<keyword evidence="12" id="KW-0843">Virulence</keyword>
<feature type="signal peptide" evidence="16">
    <location>
        <begin position="1"/>
        <end position="17"/>
    </location>
</feature>
<feature type="chain" id="PRO_5010853751" description="tripeptidyl-peptidase II" evidence="16">
    <location>
        <begin position="18"/>
        <end position="550"/>
    </location>
</feature>
<evidence type="ECO:0000256" key="9">
    <source>
        <dbReference type="ARBA" id="ARBA00022801"/>
    </source>
</evidence>
<reference evidence="18 19" key="1">
    <citation type="submission" date="2017-04" db="EMBL/GenBank/DDBJ databases">
        <title>Genome Sequence of the Model Brown-Rot Fungus Postia placenta SB12.</title>
        <authorList>
            <consortium name="DOE Joint Genome Institute"/>
            <person name="Gaskell J."/>
            <person name="Kersten P."/>
            <person name="Larrondo L.F."/>
            <person name="Canessa P."/>
            <person name="Martinez D."/>
            <person name="Hibbett D."/>
            <person name="Schmoll M."/>
            <person name="Kubicek C.P."/>
            <person name="Martinez A.T."/>
            <person name="Yadav J."/>
            <person name="Master E."/>
            <person name="Magnuson J.K."/>
            <person name="James T."/>
            <person name="Yaver D."/>
            <person name="Berka R."/>
            <person name="Labutti K."/>
            <person name="Lipzen A."/>
            <person name="Aerts A."/>
            <person name="Barry K."/>
            <person name="Henrissat B."/>
            <person name="Blanchette R."/>
            <person name="Grigoriev I."/>
            <person name="Cullen D."/>
        </authorList>
    </citation>
    <scope>NUCLEOTIDE SEQUENCE [LARGE SCALE GENOMIC DNA]</scope>
    <source>
        <strain evidence="18 19">MAD-698-R-SB12</strain>
    </source>
</reference>
<feature type="binding site" evidence="15">
    <location>
        <position position="529"/>
    </location>
    <ligand>
        <name>Ca(2+)</name>
        <dbReference type="ChEBI" id="CHEBI:29108"/>
    </ligand>
</feature>
<dbReference type="Pfam" id="PF00082">
    <property type="entry name" value="Peptidase_S8"/>
    <property type="match status" value="1"/>
</dbReference>
<keyword evidence="14" id="KW-0325">Glycoprotein</keyword>
<keyword evidence="6 15" id="KW-0645">Protease</keyword>
<keyword evidence="8 16" id="KW-0732">Signal</keyword>
<dbReference type="OrthoDB" id="409122at2759"/>
<dbReference type="RefSeq" id="XP_024343449.1">
    <property type="nucleotide sequence ID" value="XM_024481854.1"/>
</dbReference>
<keyword evidence="19" id="KW-1185">Reference proteome</keyword>
<comment type="subcellular location">
    <subcellularLocation>
        <location evidence="3">Secreted</location>
        <location evidence="3">Extracellular space</location>
    </subcellularLocation>
</comment>
<dbReference type="GO" id="GO:0005576">
    <property type="term" value="C:extracellular region"/>
    <property type="evidence" value="ECO:0007669"/>
    <property type="project" value="UniProtKB-SubCell"/>
</dbReference>
<dbReference type="Proteomes" id="UP000194127">
    <property type="component" value="Unassembled WGS sequence"/>
</dbReference>
<name>A0A1X6NDD8_9APHY</name>
<dbReference type="AlphaFoldDB" id="A0A1X6NDD8"/>
<dbReference type="InterPro" id="IPR030400">
    <property type="entry name" value="Sedolisin_dom"/>
</dbReference>
<evidence type="ECO:0000256" key="12">
    <source>
        <dbReference type="ARBA" id="ARBA00023026"/>
    </source>
</evidence>
<feature type="binding site" evidence="15">
    <location>
        <position position="531"/>
    </location>
    <ligand>
        <name>Ca(2+)</name>
        <dbReference type="ChEBI" id="CHEBI:29108"/>
    </ligand>
</feature>
<keyword evidence="9 15" id="KW-0378">Hydrolase</keyword>
<keyword evidence="7 15" id="KW-0479">Metal-binding</keyword>
<evidence type="ECO:0000256" key="7">
    <source>
        <dbReference type="ARBA" id="ARBA00022723"/>
    </source>
</evidence>
<dbReference type="CDD" id="cd04056">
    <property type="entry name" value="Peptidases_S53"/>
    <property type="match status" value="1"/>
</dbReference>
<evidence type="ECO:0000256" key="15">
    <source>
        <dbReference type="PROSITE-ProRule" id="PRU01032"/>
    </source>
</evidence>
<dbReference type="EC" id="3.4.14.10" evidence="4"/>
<comment type="catalytic activity">
    <reaction evidence="1">
        <text>Release of an N-terminal tripeptide from a polypeptide.</text>
        <dbReference type="EC" id="3.4.14.10"/>
    </reaction>
</comment>
<feature type="active site" description="Charge relay system" evidence="15">
    <location>
        <position position="272"/>
    </location>
</feature>
<evidence type="ECO:0000256" key="5">
    <source>
        <dbReference type="ARBA" id="ARBA00022525"/>
    </source>
</evidence>
<feature type="binding site" evidence="15">
    <location>
        <position position="511"/>
    </location>
    <ligand>
        <name>Ca(2+)</name>
        <dbReference type="ChEBI" id="CHEBI:29108"/>
    </ligand>
</feature>
<gene>
    <name evidence="18" type="ORF">POSPLADRAFT_1064823</name>
</gene>
<accession>A0A1X6NDD8</accession>
<sequence length="550" mass="58203">MLRLSILVLSLSSLIWGKPLASTMKVLGRREALPAGFTLTEPASPDTILKLRIALAQSNPAGLEDALYDVSTPSSPNYGQFLTKEEAASFVVPSPETQATVNAWLAQHDIDATPLTPSGDWLSFQVPVSKANEIFEAEFNVYTHGDTGRQTIRTMSYSIPQELQGHLTVVYPTTTRALQSDNSAVASSCANEITPSCLQSLYGIPTTPATQSSNKIGVAGFDEQYADDQDLKTFLKTYRPDTSDTTTFTVQTLDGGSNSQQPSDAGTEASLDIQYTVGVATNVSTIFISAGEQNHDGDLEGFLDMANFLLNEDSLPQVFTTSYGPNENDIPLDLSINVCNAYAQLGARGVSVLFASGDGGVSGTQYDSSCSGEFIVPFPCGCPYHTSVGSTNGISPETAADFSSGGFSNYFARPSYQDTAVSAYLDFLGDKYKGLYNASGRGFPDISTQGVNFDVVIDTEVQQVSGTSASSPTFASVIALINDELIAAGKSPLGFLNPWLYSTASDALNDITEGDNPGCGTDGFSATTGWDPVTGWGTPNYAKLRAAAGL</sequence>
<dbReference type="InterPro" id="IPR050819">
    <property type="entry name" value="Tripeptidyl-peptidase_I"/>
</dbReference>
<dbReference type="GO" id="GO:0004252">
    <property type="term" value="F:serine-type endopeptidase activity"/>
    <property type="evidence" value="ECO:0007669"/>
    <property type="project" value="UniProtKB-UniRule"/>
</dbReference>
<evidence type="ECO:0000259" key="17">
    <source>
        <dbReference type="PROSITE" id="PS51695"/>
    </source>
</evidence>
<dbReference type="EMBL" id="KZ110592">
    <property type="protein sequence ID" value="OSX66655.1"/>
    <property type="molecule type" value="Genomic_DNA"/>
</dbReference>
<evidence type="ECO:0000256" key="3">
    <source>
        <dbReference type="ARBA" id="ARBA00004239"/>
    </source>
</evidence>
<organism evidence="18 19">
    <name type="scientific">Postia placenta MAD-698-R-SB12</name>
    <dbReference type="NCBI Taxonomy" id="670580"/>
    <lineage>
        <taxon>Eukaryota</taxon>
        <taxon>Fungi</taxon>
        <taxon>Dikarya</taxon>
        <taxon>Basidiomycota</taxon>
        <taxon>Agaricomycotina</taxon>
        <taxon>Agaricomycetes</taxon>
        <taxon>Polyporales</taxon>
        <taxon>Adustoporiaceae</taxon>
        <taxon>Rhodonia</taxon>
    </lineage>
</organism>
<dbReference type="InterPro" id="IPR015366">
    <property type="entry name" value="S53_propep"/>
</dbReference>
<dbReference type="GO" id="GO:0008240">
    <property type="term" value="F:tripeptidyl-peptidase activity"/>
    <property type="evidence" value="ECO:0007669"/>
    <property type="project" value="UniProtKB-EC"/>
</dbReference>
<evidence type="ECO:0000256" key="10">
    <source>
        <dbReference type="ARBA" id="ARBA00022825"/>
    </source>
</evidence>
<dbReference type="FunFam" id="3.40.50.200:FF:000015">
    <property type="entry name" value="Tripeptidyl peptidase A"/>
    <property type="match status" value="1"/>
</dbReference>
<keyword evidence="5" id="KW-0964">Secreted</keyword>
<dbReference type="PANTHER" id="PTHR14218:SF10">
    <property type="entry name" value="PEPTIDASE S53 DOMAIN-CONTAINING PROTEIN"/>
    <property type="match status" value="1"/>
</dbReference>
<dbReference type="Pfam" id="PF09286">
    <property type="entry name" value="Pro-kuma_activ"/>
    <property type="match status" value="1"/>
</dbReference>
<evidence type="ECO:0000256" key="6">
    <source>
        <dbReference type="ARBA" id="ARBA00022670"/>
    </source>
</evidence>
<dbReference type="InterPro" id="IPR036852">
    <property type="entry name" value="Peptidase_S8/S53_dom_sf"/>
</dbReference>
<evidence type="ECO:0000313" key="19">
    <source>
        <dbReference type="Proteomes" id="UP000194127"/>
    </source>
</evidence>
<dbReference type="STRING" id="670580.A0A1X6NDD8"/>
<evidence type="ECO:0000256" key="14">
    <source>
        <dbReference type="ARBA" id="ARBA00023180"/>
    </source>
</evidence>
<dbReference type="PROSITE" id="PS51695">
    <property type="entry name" value="SEDOLISIN"/>
    <property type="match status" value="1"/>
</dbReference>
<evidence type="ECO:0000256" key="1">
    <source>
        <dbReference type="ARBA" id="ARBA00001910"/>
    </source>
</evidence>
<dbReference type="SUPFAM" id="SSF54897">
    <property type="entry name" value="Protease propeptides/inhibitors"/>
    <property type="match status" value="1"/>
</dbReference>
<evidence type="ECO:0000256" key="2">
    <source>
        <dbReference type="ARBA" id="ARBA00002451"/>
    </source>
</evidence>
<evidence type="ECO:0000256" key="4">
    <source>
        <dbReference type="ARBA" id="ARBA00012462"/>
    </source>
</evidence>
<evidence type="ECO:0000256" key="13">
    <source>
        <dbReference type="ARBA" id="ARBA00023145"/>
    </source>
</evidence>
<comment type="function">
    <text evidence="2">Secreted tripeptidyl-peptidase which degrades proteins at acidic pHs and is involved in virulence.</text>
</comment>
<dbReference type="PANTHER" id="PTHR14218">
    <property type="entry name" value="PROTEASE S8 TRIPEPTIDYL PEPTIDASE I CLN2"/>
    <property type="match status" value="1"/>
</dbReference>
<feature type="active site" description="Charge relay system" evidence="15">
    <location>
        <position position="468"/>
    </location>
</feature>
<protein>
    <recommendedName>
        <fullName evidence="4">tripeptidyl-peptidase II</fullName>
        <ecNumber evidence="4">3.4.14.10</ecNumber>
    </recommendedName>
</protein>
<evidence type="ECO:0000313" key="18">
    <source>
        <dbReference type="EMBL" id="OSX66655.1"/>
    </source>
</evidence>
<dbReference type="Gene3D" id="3.40.50.200">
    <property type="entry name" value="Peptidase S8/S53 domain"/>
    <property type="match status" value="1"/>
</dbReference>
<feature type="binding site" evidence="15">
    <location>
        <position position="510"/>
    </location>
    <ligand>
        <name>Ca(2+)</name>
        <dbReference type="ChEBI" id="CHEBI:29108"/>
    </ligand>
</feature>
<evidence type="ECO:0000256" key="11">
    <source>
        <dbReference type="ARBA" id="ARBA00022837"/>
    </source>
</evidence>
<keyword evidence="13" id="KW-0865">Zymogen</keyword>
<keyword evidence="11 15" id="KW-0106">Calcium</keyword>
<dbReference type="InterPro" id="IPR000209">
    <property type="entry name" value="Peptidase_S8/S53_dom"/>
</dbReference>
<keyword evidence="10 15" id="KW-0720">Serine protease</keyword>
<comment type="cofactor">
    <cofactor evidence="15">
        <name>Ca(2+)</name>
        <dbReference type="ChEBI" id="CHEBI:29108"/>
    </cofactor>
    <text evidence="15">Binds 1 Ca(2+) ion per subunit.</text>
</comment>
<dbReference type="CDD" id="cd11377">
    <property type="entry name" value="Pro-peptidase_S53"/>
    <property type="match status" value="1"/>
</dbReference>